<keyword evidence="2" id="KW-1185">Reference proteome</keyword>
<evidence type="ECO:0000313" key="2">
    <source>
        <dbReference type="Proteomes" id="UP001159363"/>
    </source>
</evidence>
<dbReference type="EMBL" id="JARBHB010000014">
    <property type="protein sequence ID" value="KAJ8869171.1"/>
    <property type="molecule type" value="Genomic_DNA"/>
</dbReference>
<proteinExistence type="predicted"/>
<protein>
    <submittedName>
        <fullName evidence="1">Uncharacterized protein</fullName>
    </submittedName>
</protein>
<sequence length="90" mass="10218">MQPLGVVLMAPLSQYYTQEVDKWLLQHSGRCLSEKQVAELYGKAFMRADLMQTGVNGLRKTGVYPFDPNIFPRLPLFEPSRTTKICSGPR</sequence>
<accession>A0ABQ9GCC5</accession>
<reference evidence="1 2" key="1">
    <citation type="submission" date="2023-02" db="EMBL/GenBank/DDBJ databases">
        <title>LHISI_Scaffold_Assembly.</title>
        <authorList>
            <person name="Stuart O.P."/>
            <person name="Cleave R."/>
            <person name="Magrath M.J.L."/>
            <person name="Mikheyev A.S."/>
        </authorList>
    </citation>
    <scope>NUCLEOTIDE SEQUENCE [LARGE SCALE GENOMIC DNA]</scope>
    <source>
        <strain evidence="1">Daus_M_001</strain>
        <tissue evidence="1">Leg muscle</tissue>
    </source>
</reference>
<evidence type="ECO:0000313" key="1">
    <source>
        <dbReference type="EMBL" id="KAJ8869171.1"/>
    </source>
</evidence>
<dbReference type="Proteomes" id="UP001159363">
    <property type="component" value="Chromosome 13"/>
</dbReference>
<organism evidence="1 2">
    <name type="scientific">Dryococelus australis</name>
    <dbReference type="NCBI Taxonomy" id="614101"/>
    <lineage>
        <taxon>Eukaryota</taxon>
        <taxon>Metazoa</taxon>
        <taxon>Ecdysozoa</taxon>
        <taxon>Arthropoda</taxon>
        <taxon>Hexapoda</taxon>
        <taxon>Insecta</taxon>
        <taxon>Pterygota</taxon>
        <taxon>Neoptera</taxon>
        <taxon>Polyneoptera</taxon>
        <taxon>Phasmatodea</taxon>
        <taxon>Verophasmatodea</taxon>
        <taxon>Anareolatae</taxon>
        <taxon>Phasmatidae</taxon>
        <taxon>Eurycanthinae</taxon>
        <taxon>Dryococelus</taxon>
    </lineage>
</organism>
<gene>
    <name evidence="1" type="ORF">PR048_030741</name>
</gene>
<comment type="caution">
    <text evidence="1">The sequence shown here is derived from an EMBL/GenBank/DDBJ whole genome shotgun (WGS) entry which is preliminary data.</text>
</comment>
<name>A0ABQ9GCC5_9NEOP</name>